<dbReference type="GO" id="GO:0097730">
    <property type="term" value="C:non-motile cilium"/>
    <property type="evidence" value="ECO:0007669"/>
    <property type="project" value="TreeGrafter"/>
</dbReference>
<dbReference type="InterPro" id="IPR024958">
    <property type="entry name" value="GRASP_PDZ"/>
</dbReference>
<dbReference type="Gene3D" id="2.30.42.10">
    <property type="match status" value="2"/>
</dbReference>
<feature type="region of interest" description="Disordered" evidence="2">
    <location>
        <begin position="692"/>
        <end position="730"/>
    </location>
</feature>
<dbReference type="Pfam" id="PF13181">
    <property type="entry name" value="TPR_8"/>
    <property type="match status" value="2"/>
</dbReference>
<comment type="caution">
    <text evidence="4">The sequence shown here is derived from an EMBL/GenBank/DDBJ whole genome shotgun (WGS) entry which is preliminary data.</text>
</comment>
<feature type="compositionally biased region" description="Basic and acidic residues" evidence="2">
    <location>
        <begin position="280"/>
        <end position="294"/>
    </location>
</feature>
<evidence type="ECO:0000259" key="3">
    <source>
        <dbReference type="PROSITE" id="PS51865"/>
    </source>
</evidence>
<accession>A0A7J6NRP5</accession>
<organism evidence="4 5">
    <name type="scientific">Perkinsus olseni</name>
    <name type="common">Perkinsus atlanticus</name>
    <dbReference type="NCBI Taxonomy" id="32597"/>
    <lineage>
        <taxon>Eukaryota</taxon>
        <taxon>Sar</taxon>
        <taxon>Alveolata</taxon>
        <taxon>Perkinsozoa</taxon>
        <taxon>Perkinsea</taxon>
        <taxon>Perkinsida</taxon>
        <taxon>Perkinsidae</taxon>
        <taxon>Perkinsus</taxon>
    </lineage>
</organism>
<name>A0A7J6NRP5_PEROL</name>
<feature type="repeat" description="TPR" evidence="1">
    <location>
        <begin position="600"/>
        <end position="633"/>
    </location>
</feature>
<feature type="region of interest" description="Disordered" evidence="2">
    <location>
        <begin position="775"/>
        <end position="800"/>
    </location>
</feature>
<gene>
    <name evidence="4" type="ORF">FOZ60_005083</name>
</gene>
<dbReference type="AlphaFoldDB" id="A0A7J6NRP5"/>
<dbReference type="Proteomes" id="UP000541610">
    <property type="component" value="Unassembled WGS sequence"/>
</dbReference>
<feature type="domain" description="PDZ GRASP-type" evidence="3">
    <location>
        <begin position="59"/>
        <end position="154"/>
    </location>
</feature>
<dbReference type="Pfam" id="PF04495">
    <property type="entry name" value="GRASP55_65"/>
    <property type="match status" value="1"/>
</dbReference>
<dbReference type="PROSITE" id="PS50293">
    <property type="entry name" value="TPR_REGION"/>
    <property type="match status" value="1"/>
</dbReference>
<dbReference type="GO" id="GO:0042073">
    <property type="term" value="P:intraciliary transport"/>
    <property type="evidence" value="ECO:0007669"/>
    <property type="project" value="TreeGrafter"/>
</dbReference>
<dbReference type="GO" id="GO:0005814">
    <property type="term" value="C:centriole"/>
    <property type="evidence" value="ECO:0007669"/>
    <property type="project" value="TreeGrafter"/>
</dbReference>
<feature type="compositionally biased region" description="Acidic residues" evidence="2">
    <location>
        <begin position="778"/>
        <end position="793"/>
    </location>
</feature>
<dbReference type="InterPro" id="IPR019734">
    <property type="entry name" value="TPR_rpt"/>
</dbReference>
<feature type="repeat" description="TPR" evidence="1">
    <location>
        <begin position="1083"/>
        <end position="1116"/>
    </location>
</feature>
<evidence type="ECO:0000256" key="1">
    <source>
        <dbReference type="PROSITE-ProRule" id="PRU00339"/>
    </source>
</evidence>
<dbReference type="GO" id="GO:0019894">
    <property type="term" value="F:kinesin binding"/>
    <property type="evidence" value="ECO:0007669"/>
    <property type="project" value="TreeGrafter"/>
</dbReference>
<dbReference type="InterPro" id="IPR011990">
    <property type="entry name" value="TPR-like_helical_dom_sf"/>
</dbReference>
<dbReference type="GO" id="GO:1905515">
    <property type="term" value="P:non-motile cilium assembly"/>
    <property type="evidence" value="ECO:0007669"/>
    <property type="project" value="TreeGrafter"/>
</dbReference>
<feature type="region of interest" description="Disordered" evidence="2">
    <location>
        <begin position="1"/>
        <end position="64"/>
    </location>
</feature>
<dbReference type="SUPFAM" id="SSF48452">
    <property type="entry name" value="TPR-like"/>
    <property type="match status" value="1"/>
</dbReference>
<dbReference type="GO" id="GO:0097546">
    <property type="term" value="C:ciliary base"/>
    <property type="evidence" value="ECO:0007669"/>
    <property type="project" value="TreeGrafter"/>
</dbReference>
<reference evidence="4 5" key="1">
    <citation type="submission" date="2020-04" db="EMBL/GenBank/DDBJ databases">
        <title>Perkinsus olseni comparative genomics.</title>
        <authorList>
            <person name="Bogema D.R."/>
        </authorList>
    </citation>
    <scope>NUCLEOTIDE SEQUENCE [LARGE SCALE GENOMIC DNA]</scope>
    <source>
        <strain evidence="4">00978-12</strain>
    </source>
</reference>
<dbReference type="OrthoDB" id="1926212at2759"/>
<proteinExistence type="predicted"/>
<dbReference type="SUPFAM" id="SSF81901">
    <property type="entry name" value="HCP-like"/>
    <property type="match status" value="1"/>
</dbReference>
<feature type="compositionally biased region" description="Basic and acidic residues" evidence="2">
    <location>
        <begin position="374"/>
        <end position="389"/>
    </location>
</feature>
<feature type="compositionally biased region" description="Low complexity" evidence="2">
    <location>
        <begin position="336"/>
        <end position="363"/>
    </location>
</feature>
<dbReference type="Gene3D" id="1.25.40.10">
    <property type="entry name" value="Tetratricopeptide repeat domain"/>
    <property type="match status" value="2"/>
</dbReference>
<feature type="domain" description="PDZ GRASP-type" evidence="3">
    <location>
        <begin position="160"/>
        <end position="260"/>
    </location>
</feature>
<evidence type="ECO:0000313" key="5">
    <source>
        <dbReference type="Proteomes" id="UP000541610"/>
    </source>
</evidence>
<dbReference type="EMBL" id="JABANP010000218">
    <property type="protein sequence ID" value="KAF4686534.1"/>
    <property type="molecule type" value="Genomic_DNA"/>
</dbReference>
<feature type="region of interest" description="Disordered" evidence="2">
    <location>
        <begin position="267"/>
        <end position="402"/>
    </location>
</feature>
<feature type="compositionally biased region" description="Low complexity" evidence="2">
    <location>
        <begin position="47"/>
        <end position="56"/>
    </location>
</feature>
<evidence type="ECO:0000256" key="2">
    <source>
        <dbReference type="SAM" id="MobiDB-lite"/>
    </source>
</evidence>
<feature type="repeat" description="TPR" evidence="1">
    <location>
        <begin position="931"/>
        <end position="964"/>
    </location>
</feature>
<keyword evidence="1" id="KW-0802">TPR repeat</keyword>
<protein>
    <recommendedName>
        <fullName evidence="3">PDZ GRASP-type domain-containing protein</fullName>
    </recommendedName>
</protein>
<dbReference type="PANTHER" id="PTHR44117:SF1">
    <property type="entry name" value="INTRAFLAGELLAR TRANSPORT PROTEIN 88 HOMOLOG"/>
    <property type="match status" value="1"/>
</dbReference>
<feature type="compositionally biased region" description="Low complexity" evidence="2">
    <location>
        <begin position="21"/>
        <end position="34"/>
    </location>
</feature>
<dbReference type="PROSITE" id="PS50005">
    <property type="entry name" value="TPR"/>
    <property type="match status" value="3"/>
</dbReference>
<dbReference type="PROSITE" id="PS51865">
    <property type="entry name" value="PDZ_GRASP"/>
    <property type="match status" value="2"/>
</dbReference>
<feature type="compositionally biased region" description="Pro residues" evidence="2">
    <location>
        <begin position="364"/>
        <end position="373"/>
    </location>
</feature>
<sequence>MGATESTDNNPDHHHDDADDASSSNASDDNMSNNQIHESSSDDDDTSSSSSSIDPSHGGGFRIMSVREGSPAHMAGLEVILAYFDYIVGLDGMKVSENHDDFFNAVMEHEEKTLILSVYSILTLSLRQVQVLPHTAWKGSSHGLLGITLHYEQVDDGRSHGLRVLQVFPNSPADHAGLTPGDDYLIQIVDNNRILRDVQDLKHEFDEYFARDDDEANDGVVRIKVYNSRLSRVWIADISPSYDWGGGEGCLGCDLGQGLLHRIPPLQQQQQQPADDDDEMATKVGDKRDEKIDDDKVEESAGSPQEHSDDDGKVEMQGVLDNTDDNNGSGDGGGNSSPPAEQQQQPSAVAATTAAAAFGAYTPPTIPPPPPPVRVEDDKVDGNNDKENNDFGDGGTREGGSSMMLSSSILLSNINNTKPVPGAAGYTHANNTSFDPFKLQRGDNTITATAAAAAAGGNNNNHVPSSVEDEDDRKIRNMEHRLQAVIDATFIKRVNHDDNNNGVARLSTMKDKKNSNTTTTNNNMTALLRDNLDELKEAQKVDKQILKLRAQTGRQDDTDLDLTFLLQLTIASHKDKAGYYQEAIDGYTQIVASRLYPHLGRFNINIGDIYYKMGRYTTAIKMYRKALDETPTWLPTRRYKIRRNIGHAFYAMRQYKDAAKHYSELLIPIQHSKQDAPQHHHHHAADGRMVMMASAPPNGSYSDNSMDGRPPPPGYNNNHHATTTSSSTTSLDTFMDHETGLFLLLCYYAMRDEEEMRTTFKRLLLVTRGRGDPTLYDDTIDDYDDDDDDDDDAVSSSYYHDHSRRDDDLVVMNGEGMLLEKRTDEDPLREFVKNRRQEARNIILTAANLIAPIIGIADNTNNNNNHLTRSSSSSPNGYDWVIDTLYKGGYPSIAAEMEINKAHYYLKHKLFDEAITTLKSFENKDQHLMQTRAATNLSFIYFQEGDYDQAEKYADMAIRIDRYNCEGVEAIGVAAHCLEAIYNLGLVCKNACAYDEALVAFNKLHQITKSNCDVLWQLGDIYEKMGDHGKAHEHFSLILTQGRGRPNDPTVLARIGQLYELEGNEVEAYHNYKESYRHWPLDLNVITWLGVYYVKKDLFESAVPLFMRASEISPSEPKWMLMVASCYRRMGDQQRR</sequence>
<dbReference type="PANTHER" id="PTHR44117">
    <property type="entry name" value="INTRAFLAGELLAR TRANSPORT PROTEIN 88 HOMOLOG"/>
    <property type="match status" value="1"/>
</dbReference>
<dbReference type="GO" id="GO:0036064">
    <property type="term" value="C:ciliary basal body"/>
    <property type="evidence" value="ECO:0007669"/>
    <property type="project" value="TreeGrafter"/>
</dbReference>
<dbReference type="SUPFAM" id="SSF50156">
    <property type="entry name" value="PDZ domain-like"/>
    <property type="match status" value="2"/>
</dbReference>
<evidence type="ECO:0000313" key="4">
    <source>
        <dbReference type="EMBL" id="KAF4686534.1"/>
    </source>
</evidence>
<dbReference type="InterPro" id="IPR036034">
    <property type="entry name" value="PDZ_sf"/>
</dbReference>
<dbReference type="SMART" id="SM00028">
    <property type="entry name" value="TPR"/>
    <property type="match status" value="8"/>
</dbReference>